<evidence type="ECO:0000313" key="5">
    <source>
        <dbReference type="EMBL" id="CAE0654390.1"/>
    </source>
</evidence>
<sequence length="727" mass="79015">MFPPLLPIKSASRRSLVANGIAISGLTLLFAVTFLTITWTMYVPSLRGPSPSAATAASSYFSPPALRFQASRAYPTNFVGFAGPQQHHGGRLGGRSVRDIGLQVVRSTVERENMKAAVDGFNDVVSSSVRAEEVPVLSLRGYKILDVRAQTEVQGYHPLRSISVPYVTDNERRELQGKSLKSKWVKALETGGRREEFLSRVKGALRLKDVPVIVACSDGLVSMAATKALHDAGYTKARWLKGGLASAPDGMIASEGPAGSYGLDVAGKLVGAAETTGQAVLYAKDVATPYAAEASSQALSALQNNAEAYEEIARKAIDAVGGHAPEIRGKLDEALKALKEKGPRYQEKTTELLATVQKHAPEVQDKVTQALNSARAAADHPEEASKQAWATLKEKAPEVVKALKDNAPAAQKRAQQALEKIQEKAPEMRDAVSAALETLKEHEPEYREKTRQLASALDDFKHKSELDYFEERSKESIAEAIDTLKEKAHVREAMEALDKVNTPELQKAVGTVANALRHMMEDVGGMAGLKLKTHFDPFADVRDSVTDAERSERDQRAARAAAAEKQKKINNRRDDDDDDQSPPPGTTKRPRPSQSTNAYHPAKASPFPHPPPPAANFRGGARQSKPNFRRKTPAARASMESAGLRERAIVANHDNSNPGSSSPKPSFLKRAVMWLFARKFQSIVISKVFIQLVTIIHALALLFVAASFWHFFKGNGSSSATPSYSRI</sequence>
<dbReference type="InterPro" id="IPR044614">
    <property type="entry name" value="STR10"/>
</dbReference>
<keyword evidence="3" id="KW-1133">Transmembrane helix</keyword>
<dbReference type="AlphaFoldDB" id="A0A7S3YKC2"/>
<dbReference type="SMART" id="SM00450">
    <property type="entry name" value="RHOD"/>
    <property type="match status" value="1"/>
</dbReference>
<protein>
    <recommendedName>
        <fullName evidence="4">Rhodanese domain-containing protein</fullName>
    </recommendedName>
</protein>
<feature type="region of interest" description="Disordered" evidence="2">
    <location>
        <begin position="546"/>
        <end position="642"/>
    </location>
</feature>
<name>A0A7S3YKC2_9EUKA</name>
<evidence type="ECO:0000256" key="3">
    <source>
        <dbReference type="SAM" id="Phobius"/>
    </source>
</evidence>
<dbReference type="PANTHER" id="PTHR45510">
    <property type="entry name" value="RHODANESE-LIKE DOMAIN-CONTAINING PROTEIN 10"/>
    <property type="match status" value="1"/>
</dbReference>
<dbReference type="CDD" id="cd00158">
    <property type="entry name" value="RHOD"/>
    <property type="match status" value="1"/>
</dbReference>
<gene>
    <name evidence="5" type="ORF">LGLO00237_LOCUS6797</name>
</gene>
<feature type="domain" description="Rhodanese" evidence="4">
    <location>
        <begin position="138"/>
        <end position="253"/>
    </location>
</feature>
<dbReference type="InterPro" id="IPR001763">
    <property type="entry name" value="Rhodanese-like_dom"/>
</dbReference>
<keyword evidence="1" id="KW-0175">Coiled coil</keyword>
<dbReference type="Gene3D" id="3.40.250.10">
    <property type="entry name" value="Rhodanese-like domain"/>
    <property type="match status" value="1"/>
</dbReference>
<dbReference type="EMBL" id="HBIV01009012">
    <property type="protein sequence ID" value="CAE0654390.1"/>
    <property type="molecule type" value="Transcribed_RNA"/>
</dbReference>
<evidence type="ECO:0000259" key="4">
    <source>
        <dbReference type="PROSITE" id="PS50206"/>
    </source>
</evidence>
<dbReference type="PROSITE" id="PS50206">
    <property type="entry name" value="RHODANESE_3"/>
    <property type="match status" value="1"/>
</dbReference>
<dbReference type="Pfam" id="PF00581">
    <property type="entry name" value="Rhodanese"/>
    <property type="match status" value="1"/>
</dbReference>
<dbReference type="GO" id="GO:0009507">
    <property type="term" value="C:chloroplast"/>
    <property type="evidence" value="ECO:0007669"/>
    <property type="project" value="TreeGrafter"/>
</dbReference>
<evidence type="ECO:0000256" key="1">
    <source>
        <dbReference type="SAM" id="Coils"/>
    </source>
</evidence>
<reference evidence="5" key="1">
    <citation type="submission" date="2021-01" db="EMBL/GenBank/DDBJ databases">
        <authorList>
            <person name="Corre E."/>
            <person name="Pelletier E."/>
            <person name="Niang G."/>
            <person name="Scheremetjew M."/>
            <person name="Finn R."/>
            <person name="Kale V."/>
            <person name="Holt S."/>
            <person name="Cochrane G."/>
            <person name="Meng A."/>
            <person name="Brown T."/>
            <person name="Cohen L."/>
        </authorList>
    </citation>
    <scope>NUCLEOTIDE SEQUENCE</scope>
    <source>
        <strain evidence="5">CCCM811</strain>
    </source>
</reference>
<feature type="transmembrane region" description="Helical" evidence="3">
    <location>
        <begin position="21"/>
        <end position="42"/>
    </location>
</feature>
<accession>A0A7S3YKC2</accession>
<keyword evidence="3" id="KW-0472">Membrane</keyword>
<feature type="compositionally biased region" description="Basic and acidic residues" evidence="2">
    <location>
        <begin position="546"/>
        <end position="574"/>
    </location>
</feature>
<feature type="transmembrane region" description="Helical" evidence="3">
    <location>
        <begin position="688"/>
        <end position="712"/>
    </location>
</feature>
<feature type="coiled-coil region" evidence="1">
    <location>
        <begin position="292"/>
        <end position="319"/>
    </location>
</feature>
<dbReference type="InterPro" id="IPR036873">
    <property type="entry name" value="Rhodanese-like_dom_sf"/>
</dbReference>
<evidence type="ECO:0000256" key="2">
    <source>
        <dbReference type="SAM" id="MobiDB-lite"/>
    </source>
</evidence>
<organism evidence="5">
    <name type="scientific">Lotharella globosa</name>
    <dbReference type="NCBI Taxonomy" id="91324"/>
    <lineage>
        <taxon>Eukaryota</taxon>
        <taxon>Sar</taxon>
        <taxon>Rhizaria</taxon>
        <taxon>Cercozoa</taxon>
        <taxon>Chlorarachniophyceae</taxon>
        <taxon>Lotharella</taxon>
    </lineage>
</organism>
<proteinExistence type="predicted"/>
<keyword evidence="3" id="KW-0812">Transmembrane</keyword>
<dbReference type="SUPFAM" id="SSF52821">
    <property type="entry name" value="Rhodanese/Cell cycle control phosphatase"/>
    <property type="match status" value="1"/>
</dbReference>
<dbReference type="Gene3D" id="1.20.120.20">
    <property type="entry name" value="Apolipoprotein"/>
    <property type="match status" value="1"/>
</dbReference>
<feature type="coiled-coil region" evidence="1">
    <location>
        <begin position="400"/>
        <end position="431"/>
    </location>
</feature>
<dbReference type="PANTHER" id="PTHR45510:SF1">
    <property type="entry name" value="RHODANESE-LIKE DOMAIN-CONTAINING PROTEIN 10"/>
    <property type="match status" value="1"/>
</dbReference>